<accession>A0A0C3EYV5</accession>
<organism evidence="5 6">
    <name type="scientific">Piloderma croceum (strain F 1598)</name>
    <dbReference type="NCBI Taxonomy" id="765440"/>
    <lineage>
        <taxon>Eukaryota</taxon>
        <taxon>Fungi</taxon>
        <taxon>Dikarya</taxon>
        <taxon>Basidiomycota</taxon>
        <taxon>Agaricomycotina</taxon>
        <taxon>Agaricomycetes</taxon>
        <taxon>Agaricomycetidae</taxon>
        <taxon>Atheliales</taxon>
        <taxon>Atheliaceae</taxon>
        <taxon>Piloderma</taxon>
    </lineage>
</organism>
<dbReference type="EMBL" id="KN833022">
    <property type="protein sequence ID" value="KIM77705.1"/>
    <property type="molecule type" value="Genomic_DNA"/>
</dbReference>
<dbReference type="OrthoDB" id="5424500at2759"/>
<dbReference type="Proteomes" id="UP000054166">
    <property type="component" value="Unassembled WGS sequence"/>
</dbReference>
<dbReference type="SUPFAM" id="SSF52540">
    <property type="entry name" value="P-loop containing nucleoside triphosphate hydrolases"/>
    <property type="match status" value="1"/>
</dbReference>
<feature type="domain" description="Crinkler effector protein N-terminal" evidence="4">
    <location>
        <begin position="9"/>
        <end position="112"/>
    </location>
</feature>
<reference evidence="6" key="2">
    <citation type="submission" date="2015-01" db="EMBL/GenBank/DDBJ databases">
        <title>Evolutionary Origins and Diversification of the Mycorrhizal Mutualists.</title>
        <authorList>
            <consortium name="DOE Joint Genome Institute"/>
            <consortium name="Mycorrhizal Genomics Consortium"/>
            <person name="Kohler A."/>
            <person name="Kuo A."/>
            <person name="Nagy L.G."/>
            <person name="Floudas D."/>
            <person name="Copeland A."/>
            <person name="Barry K.W."/>
            <person name="Cichocki N."/>
            <person name="Veneault-Fourrey C."/>
            <person name="LaButti K."/>
            <person name="Lindquist E.A."/>
            <person name="Lipzen A."/>
            <person name="Lundell T."/>
            <person name="Morin E."/>
            <person name="Murat C."/>
            <person name="Riley R."/>
            <person name="Ohm R."/>
            <person name="Sun H."/>
            <person name="Tunlid A."/>
            <person name="Henrissat B."/>
            <person name="Grigoriev I.V."/>
            <person name="Hibbett D.S."/>
            <person name="Martin F."/>
        </authorList>
    </citation>
    <scope>NUCLEOTIDE SEQUENCE [LARGE SCALE GENOMIC DNA]</scope>
    <source>
        <strain evidence="6">F 1598</strain>
    </source>
</reference>
<dbReference type="STRING" id="765440.A0A0C3EYV5"/>
<dbReference type="HOGENOM" id="CLU_018876_1_1_1"/>
<evidence type="ECO:0000313" key="6">
    <source>
        <dbReference type="Proteomes" id="UP000054166"/>
    </source>
</evidence>
<dbReference type="GO" id="GO:0043657">
    <property type="term" value="C:host cell"/>
    <property type="evidence" value="ECO:0007669"/>
    <property type="project" value="UniProtKB-SubCell"/>
</dbReference>
<protein>
    <recommendedName>
        <fullName evidence="4">Crinkler effector protein N-terminal domain-containing protein</fullName>
    </recommendedName>
</protein>
<evidence type="ECO:0000256" key="2">
    <source>
        <dbReference type="ARBA" id="ARBA00004613"/>
    </source>
</evidence>
<evidence type="ECO:0000256" key="3">
    <source>
        <dbReference type="ARBA" id="ARBA00022525"/>
    </source>
</evidence>
<proteinExistence type="predicted"/>
<dbReference type="Pfam" id="PF20147">
    <property type="entry name" value="Crinkler"/>
    <property type="match status" value="1"/>
</dbReference>
<evidence type="ECO:0000313" key="5">
    <source>
        <dbReference type="EMBL" id="KIM77705.1"/>
    </source>
</evidence>
<dbReference type="InParanoid" id="A0A0C3EYV5"/>
<keyword evidence="6" id="KW-1185">Reference proteome</keyword>
<sequence>MTDNQSLVICCLVHRDSRVFKVKVSGDDDIADLKDLVYQKGISAKHTVLAKDLNLWMLNEPLPTTPHKILSERLSLLGTDFSQFAIELEEPGREISEIFSQPPLKGHLHVIVDPQPAVLSACAPTLPLHRSSMGTCTPLRLTFHGQPRYQVYIPKLEKHKYIQIRGTPGCGKTALAKLLEAYARQKKPNAQVTYLRSWLSQANMPRGGWKEWLKLKLDSDIVLIVDEAQSSYWDTSFWLELKDINPDSACHVITLASYGSAGHNIYDPMTPLHISQQQRISLVAADHGDQIAVGLLLTKAEFDEVVPKLFQNHQFDVSFLDSVFDITGGHVGACEDFLRVVCAHASYRSLNATAKNYTYDDFITSVDMIDLLMALASSSVFGRGLPSTTYLQDASFAKVFQEVIQTGGIVVPEVFDQLGEVPEKTALRKCFEFGWLYNEAIGPTEVLYTFPSPLHMRYIQLRLMVIRKFIPLNLSARRTFGTTIQSTPEAQFRDEFYCACISHTNNCVLTFPEFGNKRGRIDFLIPMKKWGIELLRNGDRLNAHAARFTTGEYSQWINDHKINDYVIVDFRTKLPWSNHKDIKNLLYVVSTDNWKTVEVRNNQLVALATFSHIYT</sequence>
<comment type="subcellular location">
    <subcellularLocation>
        <location evidence="1">Host cell</location>
    </subcellularLocation>
    <subcellularLocation>
        <location evidence="2">Secreted</location>
    </subcellularLocation>
</comment>
<name>A0A0C3EYV5_PILCF</name>
<evidence type="ECO:0000256" key="1">
    <source>
        <dbReference type="ARBA" id="ARBA00004340"/>
    </source>
</evidence>
<gene>
    <name evidence="5" type="ORF">PILCRDRAFT_11794</name>
</gene>
<dbReference type="AlphaFoldDB" id="A0A0C3EYV5"/>
<dbReference type="InterPro" id="IPR045379">
    <property type="entry name" value="Crinkler_N"/>
</dbReference>
<evidence type="ECO:0000259" key="4">
    <source>
        <dbReference type="Pfam" id="PF20147"/>
    </source>
</evidence>
<keyword evidence="3" id="KW-0964">Secreted</keyword>
<dbReference type="GO" id="GO:0005576">
    <property type="term" value="C:extracellular region"/>
    <property type="evidence" value="ECO:0007669"/>
    <property type="project" value="UniProtKB-SubCell"/>
</dbReference>
<dbReference type="InterPro" id="IPR027417">
    <property type="entry name" value="P-loop_NTPase"/>
</dbReference>
<reference evidence="5 6" key="1">
    <citation type="submission" date="2014-04" db="EMBL/GenBank/DDBJ databases">
        <authorList>
            <consortium name="DOE Joint Genome Institute"/>
            <person name="Kuo A."/>
            <person name="Tarkka M."/>
            <person name="Buscot F."/>
            <person name="Kohler A."/>
            <person name="Nagy L.G."/>
            <person name="Floudas D."/>
            <person name="Copeland A."/>
            <person name="Barry K.W."/>
            <person name="Cichocki N."/>
            <person name="Veneault-Fourrey C."/>
            <person name="LaButti K."/>
            <person name="Lindquist E.A."/>
            <person name="Lipzen A."/>
            <person name="Lundell T."/>
            <person name="Morin E."/>
            <person name="Murat C."/>
            <person name="Sun H."/>
            <person name="Tunlid A."/>
            <person name="Henrissat B."/>
            <person name="Grigoriev I.V."/>
            <person name="Hibbett D.S."/>
            <person name="Martin F."/>
            <person name="Nordberg H.P."/>
            <person name="Cantor M.N."/>
            <person name="Hua S.X."/>
        </authorList>
    </citation>
    <scope>NUCLEOTIDE SEQUENCE [LARGE SCALE GENOMIC DNA]</scope>
    <source>
        <strain evidence="5 6">F 1598</strain>
    </source>
</reference>